<dbReference type="InterPro" id="IPR036388">
    <property type="entry name" value="WH-like_DNA-bd_sf"/>
</dbReference>
<keyword evidence="3" id="KW-0804">Transcription</keyword>
<accession>A0ABS4G5V7</accession>
<reference evidence="5 6" key="1">
    <citation type="submission" date="2021-03" db="EMBL/GenBank/DDBJ databases">
        <title>Genomic Encyclopedia of Type Strains, Phase IV (KMG-IV): sequencing the most valuable type-strain genomes for metagenomic binning, comparative biology and taxonomic classification.</title>
        <authorList>
            <person name="Goeker M."/>
        </authorList>
    </citation>
    <scope>NUCLEOTIDE SEQUENCE [LARGE SCALE GENOMIC DNA]</scope>
    <source>
        <strain evidence="5 6">DSM 6139</strain>
    </source>
</reference>
<dbReference type="Pfam" id="PF12802">
    <property type="entry name" value="MarR_2"/>
    <property type="match status" value="1"/>
</dbReference>
<evidence type="ECO:0000256" key="2">
    <source>
        <dbReference type="ARBA" id="ARBA00023125"/>
    </source>
</evidence>
<name>A0ABS4G5V7_9CLOT</name>
<evidence type="ECO:0000313" key="6">
    <source>
        <dbReference type="Proteomes" id="UP001519271"/>
    </source>
</evidence>
<dbReference type="Gene3D" id="1.10.10.10">
    <property type="entry name" value="Winged helix-like DNA-binding domain superfamily/Winged helix DNA-binding domain"/>
    <property type="match status" value="1"/>
</dbReference>
<dbReference type="Proteomes" id="UP001519271">
    <property type="component" value="Unassembled WGS sequence"/>
</dbReference>
<protein>
    <submittedName>
        <fullName evidence="5">DNA-binding MarR family transcriptional regulator</fullName>
    </submittedName>
</protein>
<evidence type="ECO:0000256" key="3">
    <source>
        <dbReference type="ARBA" id="ARBA00023163"/>
    </source>
</evidence>
<evidence type="ECO:0000256" key="1">
    <source>
        <dbReference type="ARBA" id="ARBA00023015"/>
    </source>
</evidence>
<dbReference type="RefSeq" id="WP_209460104.1">
    <property type="nucleotide sequence ID" value="NZ_JAGGKC010000021.1"/>
</dbReference>
<keyword evidence="2 5" id="KW-0238">DNA-binding</keyword>
<proteinExistence type="predicted"/>
<dbReference type="EMBL" id="JAGGKC010000021">
    <property type="protein sequence ID" value="MBP1919919.1"/>
    <property type="molecule type" value="Genomic_DNA"/>
</dbReference>
<comment type="caution">
    <text evidence="5">The sequence shown here is derived from an EMBL/GenBank/DDBJ whole genome shotgun (WGS) entry which is preliminary data.</text>
</comment>
<dbReference type="InterPro" id="IPR036390">
    <property type="entry name" value="WH_DNA-bd_sf"/>
</dbReference>
<keyword evidence="6" id="KW-1185">Reference proteome</keyword>
<dbReference type="PROSITE" id="PS50995">
    <property type="entry name" value="HTH_MARR_2"/>
    <property type="match status" value="1"/>
</dbReference>
<organism evidence="5 6">
    <name type="scientific">Youngiibacter multivorans</name>
    <dbReference type="NCBI Taxonomy" id="937251"/>
    <lineage>
        <taxon>Bacteria</taxon>
        <taxon>Bacillati</taxon>
        <taxon>Bacillota</taxon>
        <taxon>Clostridia</taxon>
        <taxon>Eubacteriales</taxon>
        <taxon>Clostridiaceae</taxon>
        <taxon>Youngiibacter</taxon>
    </lineage>
</organism>
<dbReference type="InterPro" id="IPR000835">
    <property type="entry name" value="HTH_MarR-typ"/>
</dbReference>
<evidence type="ECO:0000313" key="5">
    <source>
        <dbReference type="EMBL" id="MBP1919919.1"/>
    </source>
</evidence>
<dbReference type="GO" id="GO:0003677">
    <property type="term" value="F:DNA binding"/>
    <property type="evidence" value="ECO:0007669"/>
    <property type="project" value="UniProtKB-KW"/>
</dbReference>
<dbReference type="SUPFAM" id="SSF46785">
    <property type="entry name" value="Winged helix' DNA-binding domain"/>
    <property type="match status" value="1"/>
</dbReference>
<gene>
    <name evidence="5" type="ORF">J2Z34_002415</name>
</gene>
<dbReference type="SMART" id="SM00347">
    <property type="entry name" value="HTH_MARR"/>
    <property type="match status" value="1"/>
</dbReference>
<keyword evidence="1" id="KW-0805">Transcription regulation</keyword>
<sequence>MEMNEFKAKLLQSTRKLNEAMDGCLDRMGSLEDLTPNQARIIMIMNIEGSASMGKISDSASIAGGNLTNICKVLEKRGLVERGRDPSDDRKVLMQLTLKGQEIASKLDDWLTGRMEKGMPLNREDLMLMVEGLEKLSVMIIEMTKEKIDERD</sequence>
<dbReference type="PANTHER" id="PTHR42756:SF1">
    <property type="entry name" value="TRANSCRIPTIONAL REPRESSOR OF EMRAB OPERON"/>
    <property type="match status" value="1"/>
</dbReference>
<dbReference type="PANTHER" id="PTHR42756">
    <property type="entry name" value="TRANSCRIPTIONAL REGULATOR, MARR"/>
    <property type="match status" value="1"/>
</dbReference>
<evidence type="ECO:0000259" key="4">
    <source>
        <dbReference type="PROSITE" id="PS50995"/>
    </source>
</evidence>
<feature type="domain" description="HTH marR-type" evidence="4">
    <location>
        <begin position="3"/>
        <end position="138"/>
    </location>
</feature>